<gene>
    <name evidence="1" type="ordered locus">OE_5442A1F</name>
</gene>
<dbReference type="HOGENOM" id="CLU_207579_0_0_2"/>
<dbReference type="RefSeq" id="WP_049892776.1">
    <property type="nucleotide sequence ID" value="NC_010368.1"/>
</dbReference>
<evidence type="ECO:0000313" key="1">
    <source>
        <dbReference type="EMBL" id="CEQ38547.1"/>
    </source>
</evidence>
<protein>
    <submittedName>
        <fullName evidence="1">Uncharacterized protein</fullName>
    </submittedName>
</protein>
<dbReference type="NCBIfam" id="NF041415">
    <property type="entry name" value="halo_CC_star"/>
    <property type="match status" value="1"/>
</dbReference>
<dbReference type="Proteomes" id="UP000001321">
    <property type="component" value="Plasmid PHS3"/>
</dbReference>
<accession>A0A0C7THM6</accession>
<dbReference type="EMBL" id="AM774418">
    <property type="protein sequence ID" value="CEQ38547.1"/>
    <property type="molecule type" value="Genomic_DNA"/>
</dbReference>
<evidence type="ECO:0000313" key="2">
    <source>
        <dbReference type="Proteomes" id="UP000001321"/>
    </source>
</evidence>
<dbReference type="KEGG" id="hsl:OE_5442A1F"/>
<name>A0A0C7THM6_HALS3</name>
<dbReference type="EnsemblBacteria" id="CEQ38547">
    <property type="protein sequence ID" value="CEQ38547"/>
    <property type="gene ID" value="OE_5442A1F"/>
</dbReference>
<keyword evidence="1" id="KW-0614">Plasmid</keyword>
<proteinExistence type="predicted"/>
<sequence>MLLSDVDGVLTAAESLGGALAEAKTERDRDDFEALLEDCTETITEVTGVDYTDASDAGSDCC</sequence>
<dbReference type="Pfam" id="PF26263">
    <property type="entry name" value="DUF8067"/>
    <property type="match status" value="1"/>
</dbReference>
<dbReference type="GeneID" id="68695338"/>
<dbReference type="InterPro" id="IPR058380">
    <property type="entry name" value="DUF8067"/>
</dbReference>
<dbReference type="AlphaFoldDB" id="A0A0C7THM6"/>
<geneLocation type="plasmid" evidence="1 2">
    <name>PHS3</name>
</geneLocation>
<reference evidence="1 2" key="1">
    <citation type="journal article" date="2008" name="Genomics">
        <title>Evolution in the laboratory: the genome of Halobacterium salinarum strain R1 compared to that of strain NRC-1.</title>
        <authorList>
            <person name="Pfeiffer F."/>
            <person name="Schuster S.C."/>
            <person name="Broicher A."/>
            <person name="Falb M."/>
            <person name="Palm P."/>
            <person name="Rodewald K."/>
            <person name="Ruepp A."/>
            <person name="Soppa J."/>
            <person name="Tittor J."/>
            <person name="Oesterhelt D."/>
        </authorList>
    </citation>
    <scope>NUCLEOTIDE SEQUENCE [LARGE SCALE GENOMIC DNA]</scope>
    <source>
        <strain evidence="2">ATCC 29341 / DSM 671 / R1</strain>
        <plasmid evidence="2">Plasmid PHS3</plasmid>
    </source>
</reference>
<organism evidence="1 2">
    <name type="scientific">Halobacterium salinarum (strain ATCC 29341 / DSM 671 / R1)</name>
    <dbReference type="NCBI Taxonomy" id="478009"/>
    <lineage>
        <taxon>Archaea</taxon>
        <taxon>Methanobacteriati</taxon>
        <taxon>Methanobacteriota</taxon>
        <taxon>Stenosarchaea group</taxon>
        <taxon>Halobacteria</taxon>
        <taxon>Halobacteriales</taxon>
        <taxon>Halobacteriaceae</taxon>
        <taxon>Halobacterium</taxon>
        <taxon>Halobacterium salinarum NRC-34001</taxon>
    </lineage>
</organism>